<evidence type="ECO:0000256" key="1">
    <source>
        <dbReference type="SAM" id="MobiDB-lite"/>
    </source>
</evidence>
<accession>A0ABU8BQ04</accession>
<dbReference type="Proteomes" id="UP001364224">
    <property type="component" value="Unassembled WGS sequence"/>
</dbReference>
<feature type="region of interest" description="Disordered" evidence="1">
    <location>
        <begin position="1"/>
        <end position="33"/>
    </location>
</feature>
<evidence type="ECO:0000313" key="2">
    <source>
        <dbReference type="EMBL" id="MEH2560182.1"/>
    </source>
</evidence>
<reference evidence="2 3" key="1">
    <citation type="submission" date="2024-02" db="EMBL/GenBank/DDBJ databases">
        <title>Adaptive strategies in a cosmopolitan and abundant soil bacterium.</title>
        <authorList>
            <person name="Carini P."/>
        </authorList>
    </citation>
    <scope>NUCLEOTIDE SEQUENCE [LARGE SCALE GENOMIC DNA]</scope>
    <source>
        <strain evidence="2 3">AZCC 1608</strain>
    </source>
</reference>
<sequence length="74" mass="7631">MDEQNNQTSRSGSCGSPTGESEVQRPAGSRVGSTTAYYGDAARVREGFAIALGLLGLSAGIVDGLTRNQPEEGE</sequence>
<comment type="caution">
    <text evidence="2">The sequence shown here is derived from an EMBL/GenBank/DDBJ whole genome shotgun (WGS) entry which is preliminary data.</text>
</comment>
<organism evidence="2 3">
    <name type="scientific">Bradyrhizobium algeriense</name>
    <dbReference type="NCBI Taxonomy" id="634784"/>
    <lineage>
        <taxon>Bacteria</taxon>
        <taxon>Pseudomonadati</taxon>
        <taxon>Pseudomonadota</taxon>
        <taxon>Alphaproteobacteria</taxon>
        <taxon>Hyphomicrobiales</taxon>
        <taxon>Nitrobacteraceae</taxon>
        <taxon>Bradyrhizobium</taxon>
    </lineage>
</organism>
<evidence type="ECO:0000313" key="3">
    <source>
        <dbReference type="Proteomes" id="UP001364224"/>
    </source>
</evidence>
<proteinExistence type="predicted"/>
<protein>
    <submittedName>
        <fullName evidence="2">Uncharacterized protein</fullName>
    </submittedName>
</protein>
<name>A0ABU8BQ04_9BRAD</name>
<dbReference type="EMBL" id="JAZHRV010000001">
    <property type="protein sequence ID" value="MEH2560182.1"/>
    <property type="molecule type" value="Genomic_DNA"/>
</dbReference>
<feature type="compositionally biased region" description="Polar residues" evidence="1">
    <location>
        <begin position="1"/>
        <end position="21"/>
    </location>
</feature>
<keyword evidence="3" id="KW-1185">Reference proteome</keyword>
<gene>
    <name evidence="2" type="ORF">V1286_007711</name>
</gene>